<organism evidence="1 2">
    <name type="scientific">Leptospira noguchii str. 2007001578</name>
    <dbReference type="NCBI Taxonomy" id="1049974"/>
    <lineage>
        <taxon>Bacteria</taxon>
        <taxon>Pseudomonadati</taxon>
        <taxon>Spirochaetota</taxon>
        <taxon>Spirochaetia</taxon>
        <taxon>Leptospirales</taxon>
        <taxon>Leptospiraceae</taxon>
        <taxon>Leptospira</taxon>
    </lineage>
</organism>
<sequence>MFEILDKCIVWLDDFGLLYNFNIIFQKQDIKLKLPMKIPLELLKN</sequence>
<evidence type="ECO:0000313" key="2">
    <source>
        <dbReference type="Proteomes" id="UP000012099"/>
    </source>
</evidence>
<name>A0ABP2TFW0_9LEPT</name>
<comment type="caution">
    <text evidence="1">The sequence shown here is derived from an EMBL/GenBank/DDBJ whole genome shotgun (WGS) entry which is preliminary data.</text>
</comment>
<keyword evidence="2" id="KW-1185">Reference proteome</keyword>
<dbReference type="Proteomes" id="UP000012099">
    <property type="component" value="Unassembled WGS sequence"/>
</dbReference>
<protein>
    <submittedName>
        <fullName evidence="1">Uncharacterized protein</fullName>
    </submittedName>
</protein>
<reference evidence="1 2" key="1">
    <citation type="submission" date="2013-01" db="EMBL/GenBank/DDBJ databases">
        <authorList>
            <person name="Harkins D.M."/>
            <person name="Durkin A.S."/>
            <person name="Brinkac L.M."/>
            <person name="Haft D.H."/>
            <person name="Selengut J.D."/>
            <person name="Sanka R."/>
            <person name="DePew J."/>
            <person name="Purushe J."/>
            <person name="Whelen A.C."/>
            <person name="Vinetz J.M."/>
            <person name="Sutton G.G."/>
            <person name="Nierman W.C."/>
            <person name="Fouts D.E."/>
        </authorList>
    </citation>
    <scope>NUCLEOTIDE SEQUENCE [LARGE SCALE GENOMIC DNA]</scope>
    <source>
        <strain evidence="1 2">2007001578</strain>
    </source>
</reference>
<gene>
    <name evidence="1" type="ORF">LEP1GSC035_2088</name>
</gene>
<evidence type="ECO:0000313" key="1">
    <source>
        <dbReference type="EMBL" id="EMN02782.1"/>
    </source>
</evidence>
<accession>A0ABP2TFW0</accession>
<proteinExistence type="predicted"/>
<dbReference type="EMBL" id="AHMH02000005">
    <property type="protein sequence ID" value="EMN02782.1"/>
    <property type="molecule type" value="Genomic_DNA"/>
</dbReference>